<dbReference type="GO" id="GO:0016491">
    <property type="term" value="F:oxidoreductase activity"/>
    <property type="evidence" value="ECO:0007669"/>
    <property type="project" value="UniProtKB-KW"/>
</dbReference>
<evidence type="ECO:0000259" key="3">
    <source>
        <dbReference type="Pfam" id="PF01266"/>
    </source>
</evidence>
<dbReference type="Proteomes" id="UP000305539">
    <property type="component" value="Unassembled WGS sequence"/>
</dbReference>
<dbReference type="InterPro" id="IPR013977">
    <property type="entry name" value="GcvT_C"/>
</dbReference>
<dbReference type="Pfam" id="PF16350">
    <property type="entry name" value="FAO_M"/>
    <property type="match status" value="1"/>
</dbReference>
<gene>
    <name evidence="7" type="ORF">FAZ69_02680</name>
</gene>
<dbReference type="InterPro" id="IPR032503">
    <property type="entry name" value="FAO_M"/>
</dbReference>
<dbReference type="Pfam" id="PF01571">
    <property type="entry name" value="GCV_T"/>
    <property type="match status" value="1"/>
</dbReference>
<dbReference type="EMBL" id="SWJE01000001">
    <property type="protein sequence ID" value="TKC92592.1"/>
    <property type="molecule type" value="Genomic_DNA"/>
</dbReference>
<evidence type="ECO:0000256" key="1">
    <source>
        <dbReference type="ARBA" id="ARBA00008609"/>
    </source>
</evidence>
<dbReference type="Pfam" id="PF08669">
    <property type="entry name" value="GCV_T_C"/>
    <property type="match status" value="1"/>
</dbReference>
<dbReference type="AlphaFoldDB" id="A0A4U1IFW6"/>
<comment type="caution">
    <text evidence="7">The sequence shown here is derived from an EMBL/GenBank/DDBJ whole genome shotgun (WGS) entry which is preliminary data.</text>
</comment>
<dbReference type="InterPro" id="IPR006076">
    <property type="entry name" value="FAD-dep_OxRdtase"/>
</dbReference>
<dbReference type="PANTHER" id="PTHR43757:SF15">
    <property type="entry name" value="PYRUVATE DEHYDROGENASE PHOSPHATASE REGULATORY SUBUNIT, MITOCHONDRIAL-LIKE"/>
    <property type="match status" value="1"/>
</dbReference>
<dbReference type="InterPro" id="IPR028896">
    <property type="entry name" value="GcvT/YgfZ/DmdA"/>
</dbReference>
<accession>A0A4U1IFW6</accession>
<dbReference type="Pfam" id="PF01266">
    <property type="entry name" value="DAO"/>
    <property type="match status" value="1"/>
</dbReference>
<dbReference type="SUPFAM" id="SSF103025">
    <property type="entry name" value="Folate-binding domain"/>
    <property type="match status" value="1"/>
</dbReference>
<feature type="domain" description="Aminomethyltransferase C-terminal" evidence="5">
    <location>
        <begin position="732"/>
        <end position="818"/>
    </location>
</feature>
<name>A0A4U1IFW6_9BURK</name>
<sequence>MSSAVPSHSRVVIIGGGIVGCSVAYHLAKAGWDDVTLLEQGQLSCGTTWHAAGLVGQLRSQENMTKLIRYSTRLYAELEADTGLATGWKQCGSLSVARTSERMTQLKRTAAVARAYGVECEVIGAREAGELWPVMRTDDLLGAVWLPGDGKANPTDLTQALARGARRRGARIVENVRVTGIATGRTSAGRKAAGVAWRTKAGEAGTIGADIVVNCGGQWAKAIGHLAGVTVPLHSAEHYYIVTEKIPGVHPDLPVMRDPDGYIYFKEEVGGLVMGGFEPNAKPWGMSGIPENFEFQLLPDDWDQFEILMRNALIRVPALETAQVRQFYNGPESFTPDNNFILGEAPELKNFYVGAGFNSAGIASAGGAGMALAEWIMAGEPTVDLWPVDIRRFARFNGNDAWLHDRVKETLGLHYAMPWPNRELDTARPFRRSPLHAHLRDAGACFGSKMGWERANFFAPPGEKPEIQYGFGQQNWHAWSAAEHRACRERVALFDLSSFSKFLLKGRDVEAVLQGLVANDVAVEPGRTVYTGMLNERGGYESDFTLTRLAYDQYLLVTGSAQTVRDFDFIEKHIPQDKHCTAVDVTGQYAVLAVMGPHSRALLQQVSKSDYSNEAFPFGTSREVDIGYATVRATRLTYVGELGWELYVPVEFAVGVYETLMAAGGAFGLVNAGYYALESLRIEKGYRAWGRELSPDVDPFEAGLAFACKLGRDIPFRGREALLARRGKPLQRRLVALTVDGHADKMLWGGEAILRDGVAVGSVSSAAFGHTLGCPVALGYIGAGSAAVDAGYLASGRYQIDLAGERLDVAVHLKAPYDPDGARVRA</sequence>
<organism evidence="7 8">
    <name type="scientific">Trinickia terrae</name>
    <dbReference type="NCBI Taxonomy" id="2571161"/>
    <lineage>
        <taxon>Bacteria</taxon>
        <taxon>Pseudomonadati</taxon>
        <taxon>Pseudomonadota</taxon>
        <taxon>Betaproteobacteria</taxon>
        <taxon>Burkholderiales</taxon>
        <taxon>Burkholderiaceae</taxon>
        <taxon>Trinickia</taxon>
    </lineage>
</organism>
<dbReference type="InterPro" id="IPR027266">
    <property type="entry name" value="TrmE/GcvT-like"/>
</dbReference>
<protein>
    <submittedName>
        <fullName evidence="7">FAD-dependent oxidoreductase</fullName>
    </submittedName>
</protein>
<evidence type="ECO:0000259" key="5">
    <source>
        <dbReference type="Pfam" id="PF08669"/>
    </source>
</evidence>
<comment type="similarity">
    <text evidence="1">Belongs to the GcvT family.</text>
</comment>
<dbReference type="OrthoDB" id="9774591at2"/>
<evidence type="ECO:0000259" key="4">
    <source>
        <dbReference type="Pfam" id="PF01571"/>
    </source>
</evidence>
<dbReference type="SUPFAM" id="SSF54373">
    <property type="entry name" value="FAD-linked reductases, C-terminal domain"/>
    <property type="match status" value="1"/>
</dbReference>
<keyword evidence="8" id="KW-1185">Reference proteome</keyword>
<dbReference type="Gene3D" id="3.30.9.10">
    <property type="entry name" value="D-Amino Acid Oxidase, subunit A, domain 2"/>
    <property type="match status" value="1"/>
</dbReference>
<dbReference type="Gene3D" id="3.30.1360.120">
    <property type="entry name" value="Probable tRNA modification gtpase trme, domain 1"/>
    <property type="match status" value="1"/>
</dbReference>
<dbReference type="RefSeq" id="WP_136892375.1">
    <property type="nucleotide sequence ID" value="NZ_SWJE01000001.1"/>
</dbReference>
<dbReference type="Gene3D" id="3.30.70.1400">
    <property type="entry name" value="Aminomethyltransferase beta-barrel domains"/>
    <property type="match status" value="1"/>
</dbReference>
<keyword evidence="2" id="KW-0560">Oxidoreductase</keyword>
<dbReference type="InterPro" id="IPR036188">
    <property type="entry name" value="FAD/NAD-bd_sf"/>
</dbReference>
<dbReference type="InterPro" id="IPR029043">
    <property type="entry name" value="GcvT/YgfZ_C"/>
</dbReference>
<reference evidence="7 8" key="1">
    <citation type="submission" date="2019-04" db="EMBL/GenBank/DDBJ databases">
        <title>Trinickia sp. 7GSK02, isolated from subtropical forest soil.</title>
        <authorList>
            <person name="Gao Z.-H."/>
            <person name="Qiu L.-H."/>
        </authorList>
    </citation>
    <scope>NUCLEOTIDE SEQUENCE [LARGE SCALE GENOMIC DNA]</scope>
    <source>
        <strain evidence="7 8">7GSK02</strain>
    </source>
</reference>
<dbReference type="Gene3D" id="3.50.50.60">
    <property type="entry name" value="FAD/NAD(P)-binding domain"/>
    <property type="match status" value="1"/>
</dbReference>
<evidence type="ECO:0000313" key="7">
    <source>
        <dbReference type="EMBL" id="TKC92592.1"/>
    </source>
</evidence>
<evidence type="ECO:0000259" key="6">
    <source>
        <dbReference type="Pfam" id="PF16350"/>
    </source>
</evidence>
<dbReference type="PANTHER" id="PTHR43757">
    <property type="entry name" value="AMINOMETHYLTRANSFERASE"/>
    <property type="match status" value="1"/>
</dbReference>
<feature type="domain" description="FAD dependent oxidoreductase" evidence="3">
    <location>
        <begin position="10"/>
        <end position="375"/>
    </location>
</feature>
<proteinExistence type="inferred from homology"/>
<dbReference type="SUPFAM" id="SSF51905">
    <property type="entry name" value="FAD/NAD(P)-binding domain"/>
    <property type="match status" value="1"/>
</dbReference>
<dbReference type="SUPFAM" id="SSF101790">
    <property type="entry name" value="Aminomethyltransferase beta-barrel domain"/>
    <property type="match status" value="1"/>
</dbReference>
<dbReference type="Gene3D" id="2.40.30.110">
    <property type="entry name" value="Aminomethyltransferase beta-barrel domains"/>
    <property type="match status" value="1"/>
</dbReference>
<evidence type="ECO:0000313" key="8">
    <source>
        <dbReference type="Proteomes" id="UP000305539"/>
    </source>
</evidence>
<dbReference type="InterPro" id="IPR006222">
    <property type="entry name" value="GCVT_N"/>
</dbReference>
<feature type="domain" description="GCVT N-terminal" evidence="4">
    <location>
        <begin position="435"/>
        <end position="710"/>
    </location>
</feature>
<feature type="domain" description="FAD dependent oxidoreductase central" evidence="6">
    <location>
        <begin position="379"/>
        <end position="433"/>
    </location>
</feature>
<evidence type="ECO:0000256" key="2">
    <source>
        <dbReference type="ARBA" id="ARBA00023002"/>
    </source>
</evidence>